<protein>
    <recommendedName>
        <fullName evidence="5">POTRA domain-containing protein</fullName>
    </recommendedName>
</protein>
<dbReference type="EMBL" id="LIBJ01000344">
    <property type="protein sequence ID" value="KRO46184.1"/>
    <property type="molecule type" value="Genomic_DNA"/>
</dbReference>
<gene>
    <name evidence="3" type="ORF">ABR75_04985</name>
    <name evidence="2" type="ORF">ABR75_07515</name>
</gene>
<proteinExistence type="predicted"/>
<evidence type="ECO:0008006" key="5">
    <source>
        <dbReference type="Google" id="ProtNLM"/>
    </source>
</evidence>
<dbReference type="EMBL" id="LIBJ01000345">
    <property type="protein sequence ID" value="KRO46176.1"/>
    <property type="molecule type" value="Genomic_DNA"/>
</dbReference>
<keyword evidence="1" id="KW-1133">Transmembrane helix</keyword>
<organism evidence="2 4">
    <name type="scientific">Acidimicrobiia bacterium BACL6 MAG-120924-bin43</name>
    <dbReference type="NCBI Taxonomy" id="1655583"/>
    <lineage>
        <taxon>Bacteria</taxon>
        <taxon>Bacillati</taxon>
        <taxon>Actinomycetota</taxon>
        <taxon>Acidimicrobiia</taxon>
        <taxon>acIV cluster</taxon>
    </lineage>
</organism>
<feature type="non-terminal residue" evidence="2">
    <location>
        <position position="79"/>
    </location>
</feature>
<keyword evidence="1" id="KW-0472">Membrane</keyword>
<dbReference type="AlphaFoldDB" id="A0A0R2QAL6"/>
<name>A0A0R2QAL6_9ACTN</name>
<feature type="transmembrane region" description="Helical" evidence="1">
    <location>
        <begin position="12"/>
        <end position="34"/>
    </location>
</feature>
<comment type="caution">
    <text evidence="2">The sequence shown here is derived from an EMBL/GenBank/DDBJ whole genome shotgun (WGS) entry which is preliminary data.</text>
</comment>
<reference evidence="2 4" key="1">
    <citation type="submission" date="2015-10" db="EMBL/GenBank/DDBJ databases">
        <title>Metagenome-Assembled Genomes uncover a global brackish microbiome.</title>
        <authorList>
            <person name="Hugerth L.W."/>
            <person name="Larsson J."/>
            <person name="Alneberg J."/>
            <person name="Lindh M.V."/>
            <person name="Legrand C."/>
            <person name="Pinhassi J."/>
            <person name="Andersson A.F."/>
        </authorList>
    </citation>
    <scope>NUCLEOTIDE SEQUENCE [LARGE SCALE GENOMIC DNA]</scope>
    <source>
        <strain evidence="2">BACL6 MAG-120924-bin43</strain>
    </source>
</reference>
<keyword evidence="1" id="KW-0812">Transmembrane</keyword>
<evidence type="ECO:0000313" key="4">
    <source>
        <dbReference type="Proteomes" id="UP000051017"/>
    </source>
</evidence>
<dbReference type="Proteomes" id="UP000051017">
    <property type="component" value="Unassembled WGS sequence"/>
</dbReference>
<sequence>MEIRLRSPLARAVLPIAGGLLFFVVLFGVTWLMATFATNRSERQVVLGDRTFVVGQVSDIAESIAKNGPILYPDLRDVN</sequence>
<evidence type="ECO:0000313" key="3">
    <source>
        <dbReference type="EMBL" id="KRO46184.1"/>
    </source>
</evidence>
<evidence type="ECO:0000313" key="2">
    <source>
        <dbReference type="EMBL" id="KRO46176.1"/>
    </source>
</evidence>
<accession>A0A0R2QAL6</accession>
<evidence type="ECO:0000256" key="1">
    <source>
        <dbReference type="SAM" id="Phobius"/>
    </source>
</evidence>